<dbReference type="InterPro" id="IPR042099">
    <property type="entry name" value="ANL_N_sf"/>
</dbReference>
<sequence>MSAEARTGTARIPEQRSPAEPPPSPTLPHLVHAWAETTPEAPALVAGAVRWTYADLDDAVRRAAGALTGLGVGTGSRVALLATNTASWLAAAVGAMWAGARVDAFNTWVKAWDLEHLLESSAADVLVVAGQVRGADMLAVVRELVPELRSAGPGAWTSERFPALRHVVVLGGHPELPQGALRFDDLLAAATPAAPGTDAARPEQPAYVMYTSGSTSRPKAVPLCQRDLLVNGFHIGERMGLGTADRVWLGSPLFWSFGGANALPATWTHGACLVLPEQFVPAESAELIAREEVTAAYLLPGIIDALAAFGAQVRAVPSLRTGLTIGRPEEVARAVDELDVAGICNIYGATETYGNCCVTHHDTELDVRLTTQGPPLPGVEVRVVDVEGTVLGVGELGELQVRGRVTPGYLGDDDANAKAFTDDGWYRTGDQLRVRPDGAVEFGARLTDMIKTSGINVAPAEVESYLAGHPDVVEVAVVGAPHRVRGEVVMAFVVLRDGASADGEALRAYCKEGIAGFKVPWEVVVTDELPRTPTGKLTRRTLVEVAAQRVGAT</sequence>
<dbReference type="Gene3D" id="3.40.50.12780">
    <property type="entry name" value="N-terminal domain of ligase-like"/>
    <property type="match status" value="1"/>
</dbReference>
<dbReference type="Pfam" id="PF13193">
    <property type="entry name" value="AMP-binding_C"/>
    <property type="match status" value="1"/>
</dbReference>
<dbReference type="InterPro" id="IPR000873">
    <property type="entry name" value="AMP-dep_synth/lig_dom"/>
</dbReference>
<dbReference type="InterPro" id="IPR020845">
    <property type="entry name" value="AMP-binding_CS"/>
</dbReference>
<evidence type="ECO:0000313" key="5">
    <source>
        <dbReference type="Proteomes" id="UP000291591"/>
    </source>
</evidence>
<gene>
    <name evidence="4" type="ORF">EV383_4036</name>
</gene>
<reference evidence="4 5" key="1">
    <citation type="submission" date="2019-02" db="EMBL/GenBank/DDBJ databases">
        <title>Sequencing the genomes of 1000 actinobacteria strains.</title>
        <authorList>
            <person name="Klenk H.-P."/>
        </authorList>
    </citation>
    <scope>NUCLEOTIDE SEQUENCE [LARGE SCALE GENOMIC DNA]</scope>
    <source>
        <strain evidence="4 5">DSM 45779</strain>
    </source>
</reference>
<dbReference type="EMBL" id="SHKL01000001">
    <property type="protein sequence ID" value="RZT87128.1"/>
    <property type="molecule type" value="Genomic_DNA"/>
</dbReference>
<dbReference type="InterPro" id="IPR050237">
    <property type="entry name" value="ATP-dep_AMP-bd_enzyme"/>
</dbReference>
<feature type="region of interest" description="Disordered" evidence="1">
    <location>
        <begin position="1"/>
        <end position="27"/>
    </location>
</feature>
<name>A0A4Q7V132_PSEST</name>
<organism evidence="4 5">
    <name type="scientific">Pseudonocardia sediminis</name>
    <dbReference type="NCBI Taxonomy" id="1397368"/>
    <lineage>
        <taxon>Bacteria</taxon>
        <taxon>Bacillati</taxon>
        <taxon>Actinomycetota</taxon>
        <taxon>Actinomycetes</taxon>
        <taxon>Pseudonocardiales</taxon>
        <taxon>Pseudonocardiaceae</taxon>
        <taxon>Pseudonocardia</taxon>
    </lineage>
</organism>
<dbReference type="InterPro" id="IPR045851">
    <property type="entry name" value="AMP-bd_C_sf"/>
</dbReference>
<feature type="domain" description="AMP-dependent synthetase/ligase" evidence="2">
    <location>
        <begin position="33"/>
        <end position="410"/>
    </location>
</feature>
<accession>A0A4Q7V132</accession>
<dbReference type="Pfam" id="PF00501">
    <property type="entry name" value="AMP-binding"/>
    <property type="match status" value="1"/>
</dbReference>
<evidence type="ECO:0000313" key="4">
    <source>
        <dbReference type="EMBL" id="RZT87128.1"/>
    </source>
</evidence>
<evidence type="ECO:0000259" key="2">
    <source>
        <dbReference type="Pfam" id="PF00501"/>
    </source>
</evidence>
<dbReference type="PANTHER" id="PTHR43767:SF1">
    <property type="entry name" value="NONRIBOSOMAL PEPTIDE SYNTHASE PES1 (EUROFUNG)-RELATED"/>
    <property type="match status" value="1"/>
</dbReference>
<comment type="caution">
    <text evidence="4">The sequence shown here is derived from an EMBL/GenBank/DDBJ whole genome shotgun (WGS) entry which is preliminary data.</text>
</comment>
<dbReference type="PROSITE" id="PS00455">
    <property type="entry name" value="AMP_BINDING"/>
    <property type="match status" value="1"/>
</dbReference>
<evidence type="ECO:0000256" key="1">
    <source>
        <dbReference type="SAM" id="MobiDB-lite"/>
    </source>
</evidence>
<protein>
    <submittedName>
        <fullName evidence="4">Fatty-acyl-CoA synthase</fullName>
    </submittedName>
</protein>
<dbReference type="SUPFAM" id="SSF56801">
    <property type="entry name" value="Acetyl-CoA synthetase-like"/>
    <property type="match status" value="1"/>
</dbReference>
<dbReference type="GO" id="GO:0016878">
    <property type="term" value="F:acid-thiol ligase activity"/>
    <property type="evidence" value="ECO:0007669"/>
    <property type="project" value="UniProtKB-ARBA"/>
</dbReference>
<dbReference type="Proteomes" id="UP000291591">
    <property type="component" value="Unassembled WGS sequence"/>
</dbReference>
<feature type="domain" description="AMP-binding enzyme C-terminal" evidence="3">
    <location>
        <begin position="461"/>
        <end position="536"/>
    </location>
</feature>
<dbReference type="RefSeq" id="WP_242623216.1">
    <property type="nucleotide sequence ID" value="NZ_SHKL01000001.1"/>
</dbReference>
<proteinExistence type="predicted"/>
<evidence type="ECO:0000259" key="3">
    <source>
        <dbReference type="Pfam" id="PF13193"/>
    </source>
</evidence>
<dbReference type="PANTHER" id="PTHR43767">
    <property type="entry name" value="LONG-CHAIN-FATTY-ACID--COA LIGASE"/>
    <property type="match status" value="1"/>
</dbReference>
<dbReference type="AlphaFoldDB" id="A0A4Q7V132"/>
<keyword evidence="5" id="KW-1185">Reference proteome</keyword>
<dbReference type="InterPro" id="IPR025110">
    <property type="entry name" value="AMP-bd_C"/>
</dbReference>
<dbReference type="Gene3D" id="3.30.300.30">
    <property type="match status" value="1"/>
</dbReference>